<feature type="compositionally biased region" description="Pro residues" evidence="1">
    <location>
        <begin position="7"/>
        <end position="20"/>
    </location>
</feature>
<proteinExistence type="predicted"/>
<accession>A0A2S2Q9V4</accession>
<sequence>MIKTFLCPPPTTTPPPPPRPNGNVVWPTLPDLASVNTNTVLARDGIGRPRTNGRGWREWETNVQWVTNKRARTHTVLSCSCVRTTHVCVIKCMVFKVDCTKII</sequence>
<feature type="region of interest" description="Disordered" evidence="1">
    <location>
        <begin position="1"/>
        <end position="21"/>
    </location>
</feature>
<dbReference type="AlphaFoldDB" id="A0A2S2Q9V4"/>
<dbReference type="EMBL" id="GGMS01005303">
    <property type="protein sequence ID" value="MBY74506.1"/>
    <property type="molecule type" value="Transcribed_RNA"/>
</dbReference>
<organism evidence="2">
    <name type="scientific">Sipha flava</name>
    <name type="common">yellow sugarcane aphid</name>
    <dbReference type="NCBI Taxonomy" id="143950"/>
    <lineage>
        <taxon>Eukaryota</taxon>
        <taxon>Metazoa</taxon>
        <taxon>Ecdysozoa</taxon>
        <taxon>Arthropoda</taxon>
        <taxon>Hexapoda</taxon>
        <taxon>Insecta</taxon>
        <taxon>Pterygota</taxon>
        <taxon>Neoptera</taxon>
        <taxon>Paraneoptera</taxon>
        <taxon>Hemiptera</taxon>
        <taxon>Sternorrhyncha</taxon>
        <taxon>Aphidomorpha</taxon>
        <taxon>Aphidoidea</taxon>
        <taxon>Aphididae</taxon>
        <taxon>Sipha</taxon>
    </lineage>
</organism>
<reference evidence="2" key="1">
    <citation type="submission" date="2018-04" db="EMBL/GenBank/DDBJ databases">
        <title>Transcriptome assembly of Sipha flava.</title>
        <authorList>
            <person name="Scully E.D."/>
            <person name="Geib S.M."/>
            <person name="Palmer N.A."/>
            <person name="Koch K."/>
            <person name="Bradshaw J."/>
            <person name="Heng-Moss T."/>
            <person name="Sarath G."/>
        </authorList>
    </citation>
    <scope>NUCLEOTIDE SEQUENCE</scope>
</reference>
<name>A0A2S2Q9V4_9HEMI</name>
<protein>
    <submittedName>
        <fullName evidence="2">Uncharacterized protein</fullName>
    </submittedName>
</protein>
<evidence type="ECO:0000256" key="1">
    <source>
        <dbReference type="SAM" id="MobiDB-lite"/>
    </source>
</evidence>
<evidence type="ECO:0000313" key="2">
    <source>
        <dbReference type="EMBL" id="MBY74506.1"/>
    </source>
</evidence>
<gene>
    <name evidence="2" type="ORF">g.110868</name>
</gene>